<reference evidence="1 2" key="1">
    <citation type="submission" date="2020-08" db="EMBL/GenBank/DDBJ databases">
        <title>Genome public.</title>
        <authorList>
            <person name="Liu C."/>
            <person name="Sun Q."/>
        </authorList>
    </citation>
    <scope>NUCLEOTIDE SEQUENCE [LARGE SCALE GENOMIC DNA]</scope>
    <source>
        <strain evidence="1 2">NSJ-6</strain>
    </source>
</reference>
<organism evidence="1 2">
    <name type="scientific">Clostridium hominis</name>
    <dbReference type="NCBI Taxonomy" id="2763036"/>
    <lineage>
        <taxon>Bacteria</taxon>
        <taxon>Bacillati</taxon>
        <taxon>Bacillota</taxon>
        <taxon>Clostridia</taxon>
        <taxon>Eubacteriales</taxon>
        <taxon>Clostridiaceae</taxon>
        <taxon>Clostridium</taxon>
    </lineage>
</organism>
<accession>A0ABR7DH53</accession>
<dbReference type="PROSITE" id="PS51257">
    <property type="entry name" value="PROKAR_LIPOPROTEIN"/>
    <property type="match status" value="1"/>
</dbReference>
<sequence>MKKNIFCFIIILFVINLFGGCAIVENEESLDLKELNYEEIADKLIRFHVIANSDSEEDQALKLKVRDRIIDKMSIKLEKAESLDQARDILNSSIEEVNSIAREVIIEEGFDYDVNTMLSNENFPDKIYGDYVFPQGTYEAYRVIIGSGEGQNWWCVMFPPLCFVDESKNIVDTKKLDENIANLDDKVEENKEDNKKVIFKFKVVEVFNKIFN</sequence>
<dbReference type="EMBL" id="JACOOO010000035">
    <property type="protein sequence ID" value="MBC5630183.1"/>
    <property type="molecule type" value="Genomic_DNA"/>
</dbReference>
<comment type="caution">
    <text evidence="1">The sequence shown here is derived from an EMBL/GenBank/DDBJ whole genome shotgun (WGS) entry which is preliminary data.</text>
</comment>
<keyword evidence="2" id="KW-1185">Reference proteome</keyword>
<gene>
    <name evidence="1" type="primary">spoIIR</name>
    <name evidence="1" type="ORF">H8S20_15065</name>
</gene>
<dbReference type="Proteomes" id="UP000596929">
    <property type="component" value="Unassembled WGS sequence"/>
</dbReference>
<proteinExistence type="predicted"/>
<name>A0ABR7DH53_9CLOT</name>
<protein>
    <submittedName>
        <fullName evidence="1">Stage II sporulation protein R</fullName>
    </submittedName>
</protein>
<evidence type="ECO:0000313" key="2">
    <source>
        <dbReference type="Proteomes" id="UP000596929"/>
    </source>
</evidence>
<dbReference type="NCBIfam" id="TIGR02837">
    <property type="entry name" value="spore_II_R"/>
    <property type="match status" value="1"/>
</dbReference>
<dbReference type="InterPro" id="IPR014202">
    <property type="entry name" value="Spore_II_R"/>
</dbReference>
<dbReference type="Pfam" id="PF09551">
    <property type="entry name" value="Spore_II_R"/>
    <property type="match status" value="1"/>
</dbReference>
<evidence type="ECO:0000313" key="1">
    <source>
        <dbReference type="EMBL" id="MBC5630183.1"/>
    </source>
</evidence>
<dbReference type="RefSeq" id="WP_186860603.1">
    <property type="nucleotide sequence ID" value="NZ_JACOOO010000035.1"/>
</dbReference>